<gene>
    <name evidence="7" type="ORF">T069G_10117</name>
</gene>
<dbReference type="Gene3D" id="3.50.50.60">
    <property type="entry name" value="FAD/NAD(P)-binding domain"/>
    <property type="match status" value="1"/>
</dbReference>
<keyword evidence="4" id="KW-0560">Oxidoreductase</keyword>
<sequence>MSDILLLPSYPTGSYNFIKRLLSADIITPNLETSAKPFSINESASHPVSPIKLTIAIIGGGVGGLAAAIALKQDGHNVTLYEQAPQLSEIGAGIQIPPNSSRILHSWGLQAALERQSIRPSGITWRRWQDGCVIGHAKLGSEILQKYGSPYYVTHRAHLHDALYQRTKELKVPVILNRKAKSYDFNNASVTFEDGTVVDADLIIAADGLKSIARKALNSINDKGPEGHGLAAYRCTVSMAAIKADPLISWIAEKPSLNLWVGHNRHVMAYAIAGGERYNMVLTHPEPSSTIQNLSSDGLTQMKSQFNGWDPCLMRLLDLVDEAVEWPIQSIDVPDRWASDSRRTILTGDAAHAMTPYMALGAAMAVEDAAALAVALRHMSQPEDLVDIIDKWTKIRIPRVKAVHEASIAHGLIMHFADGPVQQARDAALAVELKDFPFDESPNQWSDPTMTEWVYKYDVVEAMHHEWIG</sequence>
<dbReference type="SUPFAM" id="SSF54373">
    <property type="entry name" value="FAD-linked reductases, C-terminal domain"/>
    <property type="match status" value="1"/>
</dbReference>
<evidence type="ECO:0000259" key="6">
    <source>
        <dbReference type="Pfam" id="PF01494"/>
    </source>
</evidence>
<comment type="similarity">
    <text evidence="1">Belongs to the paxM FAD-dependent monooxygenase family.</text>
</comment>
<dbReference type="InterPro" id="IPR036188">
    <property type="entry name" value="FAD/NAD-bd_sf"/>
</dbReference>
<dbReference type="Pfam" id="PF01494">
    <property type="entry name" value="FAD_binding_3"/>
    <property type="match status" value="1"/>
</dbReference>
<comment type="caution">
    <text evidence="7">The sequence shown here is derived from an EMBL/GenBank/DDBJ whole genome shotgun (WGS) entry which is preliminary data.</text>
</comment>
<reference evidence="7" key="1">
    <citation type="submission" date="2022-09" db="EMBL/GenBank/DDBJ databases">
        <title>Chromosome-level assembly of Trichoderma breve T069, a fungus used in development of biopesticide product.</title>
        <authorList>
            <person name="Lin R."/>
            <person name="Liu T."/>
        </authorList>
    </citation>
    <scope>NUCLEOTIDE SEQUENCE</scope>
    <source>
        <strain evidence="7">T069</strain>
    </source>
</reference>
<dbReference type="Proteomes" id="UP001140511">
    <property type="component" value="Unassembled WGS sequence"/>
</dbReference>
<evidence type="ECO:0000313" key="8">
    <source>
        <dbReference type="Proteomes" id="UP001140511"/>
    </source>
</evidence>
<evidence type="ECO:0000313" key="7">
    <source>
        <dbReference type="EMBL" id="KAJ4856749.1"/>
    </source>
</evidence>
<evidence type="ECO:0000256" key="5">
    <source>
        <dbReference type="ARBA" id="ARBA00023033"/>
    </source>
</evidence>
<keyword evidence="2" id="KW-0285">Flavoprotein</keyword>
<dbReference type="AlphaFoldDB" id="A0A9W9B8P2"/>
<protein>
    <submittedName>
        <fullName evidence="7">FAD binding domain-containing protein</fullName>
    </submittedName>
</protein>
<keyword evidence="3" id="KW-0274">FAD</keyword>
<keyword evidence="5" id="KW-0503">Monooxygenase</keyword>
<organism evidence="7 8">
    <name type="scientific">Trichoderma breve</name>
    <dbReference type="NCBI Taxonomy" id="2034170"/>
    <lineage>
        <taxon>Eukaryota</taxon>
        <taxon>Fungi</taxon>
        <taxon>Dikarya</taxon>
        <taxon>Ascomycota</taxon>
        <taxon>Pezizomycotina</taxon>
        <taxon>Sordariomycetes</taxon>
        <taxon>Hypocreomycetidae</taxon>
        <taxon>Hypocreales</taxon>
        <taxon>Hypocreaceae</taxon>
        <taxon>Trichoderma</taxon>
    </lineage>
</organism>
<evidence type="ECO:0000256" key="2">
    <source>
        <dbReference type="ARBA" id="ARBA00022630"/>
    </source>
</evidence>
<dbReference type="GO" id="GO:0071949">
    <property type="term" value="F:FAD binding"/>
    <property type="evidence" value="ECO:0007669"/>
    <property type="project" value="InterPro"/>
</dbReference>
<name>A0A9W9B8P2_9HYPO</name>
<accession>A0A9W9B8P2</accession>
<dbReference type="GO" id="GO:0004497">
    <property type="term" value="F:monooxygenase activity"/>
    <property type="evidence" value="ECO:0007669"/>
    <property type="project" value="UniProtKB-KW"/>
</dbReference>
<dbReference type="PANTHER" id="PTHR13789">
    <property type="entry name" value="MONOOXYGENASE"/>
    <property type="match status" value="1"/>
</dbReference>
<dbReference type="PANTHER" id="PTHR13789:SF306">
    <property type="entry name" value="HYDROXYLASE, PUTATIVE-RELATED"/>
    <property type="match status" value="1"/>
</dbReference>
<proteinExistence type="inferred from homology"/>
<dbReference type="GeneID" id="80872015"/>
<feature type="domain" description="FAD-binding" evidence="6">
    <location>
        <begin position="54"/>
        <end position="406"/>
    </location>
</feature>
<dbReference type="InterPro" id="IPR002938">
    <property type="entry name" value="FAD-bd"/>
</dbReference>
<evidence type="ECO:0000256" key="1">
    <source>
        <dbReference type="ARBA" id="ARBA00007992"/>
    </source>
</evidence>
<evidence type="ECO:0000256" key="4">
    <source>
        <dbReference type="ARBA" id="ARBA00023002"/>
    </source>
</evidence>
<keyword evidence="8" id="KW-1185">Reference proteome</keyword>
<dbReference type="InterPro" id="IPR050493">
    <property type="entry name" value="FAD-dep_Monooxygenase_BioMet"/>
</dbReference>
<dbReference type="RefSeq" id="XP_056025805.1">
    <property type="nucleotide sequence ID" value="XM_056177327.1"/>
</dbReference>
<dbReference type="EMBL" id="JAOPEN010000006">
    <property type="protein sequence ID" value="KAJ4856749.1"/>
    <property type="molecule type" value="Genomic_DNA"/>
</dbReference>
<dbReference type="PRINTS" id="PR00420">
    <property type="entry name" value="RNGMNOXGNASE"/>
</dbReference>
<evidence type="ECO:0000256" key="3">
    <source>
        <dbReference type="ARBA" id="ARBA00022827"/>
    </source>
</evidence>
<dbReference type="SUPFAM" id="SSF51905">
    <property type="entry name" value="FAD/NAD(P)-binding domain"/>
    <property type="match status" value="1"/>
</dbReference>